<proteinExistence type="predicted"/>
<accession>A0ABU6QVV4</accession>
<comment type="caution">
    <text evidence="1">The sequence shown here is derived from an EMBL/GenBank/DDBJ whole genome shotgun (WGS) entry which is preliminary data.</text>
</comment>
<dbReference type="EMBL" id="JASCZI010002443">
    <property type="protein sequence ID" value="MED6116192.1"/>
    <property type="molecule type" value="Genomic_DNA"/>
</dbReference>
<keyword evidence="2" id="KW-1185">Reference proteome</keyword>
<protein>
    <submittedName>
        <fullName evidence="1">Uncharacterized protein</fullName>
    </submittedName>
</protein>
<sequence length="102" mass="10733">MDGGLAQGSFNASSFGCVNLGTSTTNITAEEISGHRGSSSHAYSAHPAIDSSTHFITAENAVVETVSDAFDIVGDPLDASVYFDDVQLHSDFVEEHNHDSSE</sequence>
<gene>
    <name evidence="1" type="ORF">PIB30_097859</name>
</gene>
<name>A0ABU6QVV4_9FABA</name>
<evidence type="ECO:0000313" key="2">
    <source>
        <dbReference type="Proteomes" id="UP001341840"/>
    </source>
</evidence>
<organism evidence="1 2">
    <name type="scientific">Stylosanthes scabra</name>
    <dbReference type="NCBI Taxonomy" id="79078"/>
    <lineage>
        <taxon>Eukaryota</taxon>
        <taxon>Viridiplantae</taxon>
        <taxon>Streptophyta</taxon>
        <taxon>Embryophyta</taxon>
        <taxon>Tracheophyta</taxon>
        <taxon>Spermatophyta</taxon>
        <taxon>Magnoliopsida</taxon>
        <taxon>eudicotyledons</taxon>
        <taxon>Gunneridae</taxon>
        <taxon>Pentapetalae</taxon>
        <taxon>rosids</taxon>
        <taxon>fabids</taxon>
        <taxon>Fabales</taxon>
        <taxon>Fabaceae</taxon>
        <taxon>Papilionoideae</taxon>
        <taxon>50 kb inversion clade</taxon>
        <taxon>dalbergioids sensu lato</taxon>
        <taxon>Dalbergieae</taxon>
        <taxon>Pterocarpus clade</taxon>
        <taxon>Stylosanthes</taxon>
    </lineage>
</organism>
<evidence type="ECO:0000313" key="1">
    <source>
        <dbReference type="EMBL" id="MED6116192.1"/>
    </source>
</evidence>
<reference evidence="1 2" key="1">
    <citation type="journal article" date="2023" name="Plants (Basel)">
        <title>Bridging the Gap: Combining Genomics and Transcriptomics Approaches to Understand Stylosanthes scabra, an Orphan Legume from the Brazilian Caatinga.</title>
        <authorList>
            <person name="Ferreira-Neto J.R.C."/>
            <person name="da Silva M.D."/>
            <person name="Binneck E."/>
            <person name="de Melo N.F."/>
            <person name="da Silva R.H."/>
            <person name="de Melo A.L.T.M."/>
            <person name="Pandolfi V."/>
            <person name="Bustamante F.O."/>
            <person name="Brasileiro-Vidal A.C."/>
            <person name="Benko-Iseppon A.M."/>
        </authorList>
    </citation>
    <scope>NUCLEOTIDE SEQUENCE [LARGE SCALE GENOMIC DNA]</scope>
    <source>
        <tissue evidence="1">Leaves</tissue>
    </source>
</reference>
<feature type="non-terminal residue" evidence="1">
    <location>
        <position position="102"/>
    </location>
</feature>
<dbReference type="Proteomes" id="UP001341840">
    <property type="component" value="Unassembled WGS sequence"/>
</dbReference>